<dbReference type="InterPro" id="IPR001611">
    <property type="entry name" value="Leu-rich_rpt"/>
</dbReference>
<accession>A0A9J7HSD9</accession>
<dbReference type="Pfam" id="PF12799">
    <property type="entry name" value="LRR_4"/>
    <property type="match status" value="1"/>
</dbReference>
<keyword evidence="5" id="KW-0206">Cytoskeleton</keyword>
<evidence type="ECO:0000256" key="5">
    <source>
        <dbReference type="ARBA" id="ARBA00023212"/>
    </source>
</evidence>
<dbReference type="InterPro" id="IPR003591">
    <property type="entry name" value="Leu-rich_rpt_typical-subtyp"/>
</dbReference>
<comment type="subcellular location">
    <subcellularLocation>
        <location evidence="1">Cytoplasm</location>
        <location evidence="1">Cytoskeleton</location>
    </subcellularLocation>
</comment>
<dbReference type="PANTHER" id="PTHR24107">
    <property type="entry name" value="YNEIN REGULATORY COMPLEX SUBUNIT 5"/>
    <property type="match status" value="1"/>
</dbReference>
<dbReference type="SMART" id="SM00365">
    <property type="entry name" value="LRR_SD22"/>
    <property type="match status" value="11"/>
</dbReference>
<dbReference type="Proteomes" id="UP000001554">
    <property type="component" value="Unplaced"/>
</dbReference>
<reference evidence="7" key="1">
    <citation type="submission" date="2025-08" db="UniProtKB">
        <authorList>
            <consortium name="RefSeq"/>
        </authorList>
    </citation>
    <scope>IDENTIFICATION</scope>
    <source>
        <strain evidence="7">S238N-H82</strain>
        <tissue evidence="7">Testes</tissue>
    </source>
</reference>
<dbReference type="PROSITE" id="PS51450">
    <property type="entry name" value="LRR"/>
    <property type="match status" value="2"/>
</dbReference>
<dbReference type="KEGG" id="bfo:118408376"/>
<keyword evidence="2" id="KW-0963">Cytoplasm</keyword>
<organism evidence="6 7">
    <name type="scientific">Branchiostoma floridae</name>
    <name type="common">Florida lancelet</name>
    <name type="synonym">Amphioxus</name>
    <dbReference type="NCBI Taxonomy" id="7739"/>
    <lineage>
        <taxon>Eukaryota</taxon>
        <taxon>Metazoa</taxon>
        <taxon>Chordata</taxon>
        <taxon>Cephalochordata</taxon>
        <taxon>Leptocardii</taxon>
        <taxon>Amphioxiformes</taxon>
        <taxon>Branchiostomatidae</taxon>
        <taxon>Branchiostoma</taxon>
    </lineage>
</organism>
<dbReference type="SMART" id="SM00367">
    <property type="entry name" value="LRR_CC"/>
    <property type="match status" value="12"/>
</dbReference>
<evidence type="ECO:0000313" key="7">
    <source>
        <dbReference type="RefSeq" id="XP_035665034.1"/>
    </source>
</evidence>
<dbReference type="InterPro" id="IPR006553">
    <property type="entry name" value="Leu-rich_rpt_Cys-con_subtyp"/>
</dbReference>
<dbReference type="GO" id="GO:0005856">
    <property type="term" value="C:cytoskeleton"/>
    <property type="evidence" value="ECO:0007669"/>
    <property type="project" value="UniProtKB-SubCell"/>
</dbReference>
<dbReference type="SMART" id="SM00369">
    <property type="entry name" value="LRR_TYP"/>
    <property type="match status" value="11"/>
</dbReference>
<dbReference type="OrthoDB" id="120976at2759"/>
<dbReference type="InterPro" id="IPR025875">
    <property type="entry name" value="Leu-rich_rpt_4"/>
</dbReference>
<dbReference type="SMART" id="SM00368">
    <property type="entry name" value="LRR_RI"/>
    <property type="match status" value="16"/>
</dbReference>
<dbReference type="AlphaFoldDB" id="A0A9J7HSD9"/>
<proteinExistence type="predicted"/>
<evidence type="ECO:0000256" key="4">
    <source>
        <dbReference type="ARBA" id="ARBA00022737"/>
    </source>
</evidence>
<protein>
    <submittedName>
        <fullName evidence="7">Protein NLRC5-like</fullName>
    </submittedName>
</protein>
<gene>
    <name evidence="7" type="primary">LOC118408376</name>
</gene>
<evidence type="ECO:0000313" key="6">
    <source>
        <dbReference type="Proteomes" id="UP000001554"/>
    </source>
</evidence>
<keyword evidence="4" id="KW-0677">Repeat</keyword>
<dbReference type="Gene3D" id="3.80.10.10">
    <property type="entry name" value="Ribonuclease Inhibitor"/>
    <property type="match status" value="5"/>
</dbReference>
<evidence type="ECO:0000256" key="1">
    <source>
        <dbReference type="ARBA" id="ARBA00004245"/>
    </source>
</evidence>
<evidence type="ECO:0000256" key="3">
    <source>
        <dbReference type="ARBA" id="ARBA00022614"/>
    </source>
</evidence>
<dbReference type="RefSeq" id="XP_035665034.1">
    <property type="nucleotide sequence ID" value="XM_035809141.1"/>
</dbReference>
<dbReference type="OMA" id="NDETQFR"/>
<dbReference type="GeneID" id="118408376"/>
<dbReference type="InterPro" id="IPR032675">
    <property type="entry name" value="LRR_dom_sf"/>
</dbReference>
<name>A0A9J7HSD9_BRAFL</name>
<sequence length="1220" mass="134415">MTSSFLTSTRRTTRIFLSSVNTLVPYFQSLKSLVELRFDFLQTVGNSLSMLLQGLASLPAKSTEAGRFPPLEILCCSNCHLTTQDIKALVGQLQTFQNLKQIDLSHNSINDEAVPGLAEGLSSCQNLKKVNFSHNKLSDRGDFLPPLPNLEEIDLSHNAISDEAVPGLAEGFGSCQNLKHVHFSNNKISNEGALLLLLQDQCKRVQVETAGNNISDDLVSLLSNRENASQTLEEIDLSRSDLTDEAGPGLVQILGSCQKLKKVNLSFNKLSDRGDFLPPLPNLEEIDLSHNAISDEAVPGLAEGFGSCQNLKHVHFSNNKISNEGALLLLLQDQCKRVQVETAGNNISDDLVSLLSNRENASQTLEEIDLSRSDLTDEAGPGLVQILGSCQKLKKVNLSFNKLSDRGDFLPPLPNLEEIDLSHNAISDEAVPGLAKGLTSCPNLRTVNLFNNTISNKGALMLLLEQSRQLRVEIDYDINNSIFPDLQSLLSRRTDASQVTKLDLTFGQPSGRDVSPHVTVDQIIQRALHLSLSLPVSAVHLLLQFLPQLPNLQELALCVSCQGEEEAELIGQLYEMQPPLKCLRLMIMDWSFGKMTRLLTLMFQQFPMLEAIDLRSSDIGDEAVSVLNQGLASCQNLKKVNLSHNKFSDTGFLPPLPNLEEIDLSHNAISDEAVPGLAEGLGSCQNLKKLNLSYNKLSVRGDFLPPLSNLEEIDLSHNVISDEAVPGLAEGLGSCQNLKKLNLSYNKLSVRGDFLPPLSNLEEIDLSHNAISDGAVPDLAECLASCQNLKKVNLSHNKLSVRRDFLPPLPNLEEIDLSNNAISVEAVPGLAEGLASCPNMRTVNLSDNNISNKGALLLLLEQPEQLQVEIISNNSISPDLRSLLTRRTDASQVTKLDLTSRQFSWRDEDVSLPVTAVHLLVQFLPQLPNLQELALCVSCQGEEEAEHINQLYGVRHLLKKLKLEDWSLGNMIRLLTQMLQHLTLLEEIDLSYNDISDEAVPGLAEGLGSCQNLKKVNLSHNMLSDRGDFLPPLPNLEEIDLSHNVISDEAVPSLAEGLGSYQNLKKVDLSGNNLPDVRELAAVFINLPKLTRVDIANNSIRDESLPTIAAWLKVCTCVERVDLYGNNFSAEGVRDFVRTMKGKAYRDSWLLHGLLYDGSQADVSEDVESGGEDVRREEQQWERLRRETGWIYVRVGQLVVVINHTGSRSKNLQLKPLTPS</sequence>
<dbReference type="InterPro" id="IPR052410">
    <property type="entry name" value="DRC5"/>
</dbReference>
<dbReference type="SUPFAM" id="SSF52047">
    <property type="entry name" value="RNI-like"/>
    <property type="match status" value="3"/>
</dbReference>
<keyword evidence="3" id="KW-0433">Leucine-rich repeat</keyword>
<keyword evidence="6" id="KW-1185">Reference proteome</keyword>
<evidence type="ECO:0000256" key="2">
    <source>
        <dbReference type="ARBA" id="ARBA00022490"/>
    </source>
</evidence>
<dbReference type="Pfam" id="PF13516">
    <property type="entry name" value="LRR_6"/>
    <property type="match status" value="18"/>
</dbReference>
<dbReference type="PANTHER" id="PTHR24107:SF2">
    <property type="entry name" value="NLR FAMILY CARD DOMAIN CONTAINING 3"/>
    <property type="match status" value="1"/>
</dbReference>